<dbReference type="GO" id="GO:0005737">
    <property type="term" value="C:cytoplasm"/>
    <property type="evidence" value="ECO:0007669"/>
    <property type="project" value="UniProtKB-SubCell"/>
</dbReference>
<evidence type="ECO:0000313" key="6">
    <source>
        <dbReference type="EMBL" id="MBS3061130.1"/>
    </source>
</evidence>
<reference evidence="6" key="2">
    <citation type="submission" date="2021-05" db="EMBL/GenBank/DDBJ databases">
        <title>Protein family content uncovers lineage relationships and bacterial pathway maintenance mechanisms in DPANN archaea.</title>
        <authorList>
            <person name="Castelle C.J."/>
            <person name="Meheust R."/>
            <person name="Jaffe A.L."/>
            <person name="Seitz K."/>
            <person name="Gong X."/>
            <person name="Baker B.J."/>
            <person name="Banfield J.F."/>
        </authorList>
    </citation>
    <scope>NUCLEOTIDE SEQUENCE</scope>
    <source>
        <strain evidence="6">RIFCSPLOWO2_01_FULL_AR10_48_17</strain>
    </source>
</reference>
<reference evidence="6" key="1">
    <citation type="submission" date="2021-03" db="EMBL/GenBank/DDBJ databases">
        <authorList>
            <person name="Jaffe A."/>
        </authorList>
    </citation>
    <scope>NUCLEOTIDE SEQUENCE</scope>
    <source>
        <strain evidence="6">RIFCSPLOWO2_01_FULL_AR10_48_17</strain>
    </source>
</reference>
<dbReference type="PANTHER" id="PTHR13946:SF28">
    <property type="entry name" value="DNA-DIRECTED RNA POLYMERASES I AND III SUBUNIT RPAC2"/>
    <property type="match status" value="1"/>
</dbReference>
<dbReference type="InterPro" id="IPR009025">
    <property type="entry name" value="RBP11-like_dimer"/>
</dbReference>
<keyword evidence="4" id="KW-0808">Transferase</keyword>
<dbReference type="GO" id="GO:0006351">
    <property type="term" value="P:DNA-templated transcription"/>
    <property type="evidence" value="ECO:0007669"/>
    <property type="project" value="UniProtKB-UniRule"/>
</dbReference>
<evidence type="ECO:0000259" key="5">
    <source>
        <dbReference type="Pfam" id="PF13656"/>
    </source>
</evidence>
<comment type="catalytic activity">
    <reaction evidence="4">
        <text>RNA(n) + a ribonucleoside 5'-triphosphate = RNA(n+1) + diphosphate</text>
        <dbReference type="Rhea" id="RHEA:21248"/>
        <dbReference type="Rhea" id="RHEA-COMP:14527"/>
        <dbReference type="Rhea" id="RHEA-COMP:17342"/>
        <dbReference type="ChEBI" id="CHEBI:33019"/>
        <dbReference type="ChEBI" id="CHEBI:61557"/>
        <dbReference type="ChEBI" id="CHEBI:140395"/>
        <dbReference type="EC" id="2.7.7.6"/>
    </reaction>
</comment>
<proteinExistence type="inferred from homology"/>
<dbReference type="EMBL" id="JAGVWC010000008">
    <property type="protein sequence ID" value="MBS3061130.1"/>
    <property type="molecule type" value="Genomic_DNA"/>
</dbReference>
<dbReference type="GO" id="GO:0046983">
    <property type="term" value="F:protein dimerization activity"/>
    <property type="evidence" value="ECO:0007669"/>
    <property type="project" value="InterPro"/>
</dbReference>
<comment type="function">
    <text evidence="4">DNA-dependent RNA polymerase (RNAP) catalyzes the transcription of DNA into RNA using the four ribonucleoside triphosphates as substrates.</text>
</comment>
<comment type="subcellular location">
    <subcellularLocation>
        <location evidence="4">Cytoplasm</location>
    </subcellularLocation>
</comment>
<accession>A0A8T4L8N5</accession>
<keyword evidence="1 4" id="KW-0240">DNA-directed RNA polymerase</keyword>
<organism evidence="6 7">
    <name type="scientific">Candidatus Iainarchaeum sp</name>
    <dbReference type="NCBI Taxonomy" id="3101447"/>
    <lineage>
        <taxon>Archaea</taxon>
        <taxon>Candidatus Iainarchaeota</taxon>
        <taxon>Candidatus Iainarchaeia</taxon>
        <taxon>Candidatus Iainarchaeales</taxon>
        <taxon>Candidatus Iainarchaeaceae</taxon>
        <taxon>Candidatus Iainarchaeum</taxon>
    </lineage>
</organism>
<comment type="similarity">
    <text evidence="3 4">Belongs to the archaeal Rpo11/eukaryotic RPB11/RPC19 RNA polymerase subunit family.</text>
</comment>
<dbReference type="EC" id="2.7.7.6" evidence="4"/>
<dbReference type="GO" id="GO:0003899">
    <property type="term" value="F:DNA-directed RNA polymerase activity"/>
    <property type="evidence" value="ECO:0007669"/>
    <property type="project" value="UniProtKB-UniRule"/>
</dbReference>
<dbReference type="Pfam" id="PF13656">
    <property type="entry name" value="RNA_pol_L_2"/>
    <property type="match status" value="1"/>
</dbReference>
<dbReference type="PANTHER" id="PTHR13946">
    <property type="entry name" value="DNA-DIRECTED RNA POLYMERASE I,II,III"/>
    <property type="match status" value="1"/>
</dbReference>
<dbReference type="Gene3D" id="3.30.1360.10">
    <property type="entry name" value="RNA polymerase, RBP11-like subunit"/>
    <property type="match status" value="1"/>
</dbReference>
<keyword evidence="2 4" id="KW-0804">Transcription</keyword>
<dbReference type="HAMAP" id="MF_00261">
    <property type="entry name" value="RNApol_arch_Rpo11"/>
    <property type="match status" value="1"/>
</dbReference>
<dbReference type="SUPFAM" id="SSF55257">
    <property type="entry name" value="RBP11-like subunits of RNA polymerase"/>
    <property type="match status" value="1"/>
</dbReference>
<dbReference type="AlphaFoldDB" id="A0A8T4L8N5"/>
<comment type="subunit">
    <text evidence="4">Part of the RNA polymerase complex.</text>
</comment>
<keyword evidence="4" id="KW-0548">Nucleotidyltransferase</keyword>
<keyword evidence="4" id="KW-0963">Cytoplasm</keyword>
<gene>
    <name evidence="4" type="primary">rpo11</name>
    <name evidence="4" type="synonym">rpoL</name>
    <name evidence="6" type="ORF">J4215_00945</name>
</gene>
<feature type="domain" description="DNA-directed RNA polymerase RBP11-like dimerisation" evidence="5">
    <location>
        <begin position="12"/>
        <end position="85"/>
    </location>
</feature>
<evidence type="ECO:0000256" key="1">
    <source>
        <dbReference type="ARBA" id="ARBA00022478"/>
    </source>
</evidence>
<evidence type="ECO:0000256" key="4">
    <source>
        <dbReference type="HAMAP-Rule" id="MF_00261"/>
    </source>
</evidence>
<evidence type="ECO:0000313" key="7">
    <source>
        <dbReference type="Proteomes" id="UP000675968"/>
    </source>
</evidence>
<dbReference type="CDD" id="cd06927">
    <property type="entry name" value="RNAP_L"/>
    <property type="match status" value="1"/>
</dbReference>
<comment type="caution">
    <text evidence="6">The sequence shown here is derived from an EMBL/GenBank/DDBJ whole genome shotgun (WGS) entry which is preliminary data.</text>
</comment>
<dbReference type="InterPro" id="IPR036603">
    <property type="entry name" value="RBP11-like"/>
</dbReference>
<dbReference type="GO" id="GO:0000428">
    <property type="term" value="C:DNA-directed RNA polymerase complex"/>
    <property type="evidence" value="ECO:0007669"/>
    <property type="project" value="UniProtKB-KW"/>
</dbReference>
<name>A0A8T4L8N5_9ARCH</name>
<evidence type="ECO:0000256" key="3">
    <source>
        <dbReference type="ARBA" id="ARBA00025751"/>
    </source>
</evidence>
<sequence>MEIKVLKNESNEIEFVLKDNRHTFPNLLRDRLLQDKSVTFAAYKLMHPLDNEAHIIVKTSGKNAKTALNDAVKQIDEDLEEFEKQLKKALK</sequence>
<evidence type="ECO:0000256" key="2">
    <source>
        <dbReference type="ARBA" id="ARBA00023163"/>
    </source>
</evidence>
<dbReference type="Proteomes" id="UP000675968">
    <property type="component" value="Unassembled WGS sequence"/>
</dbReference>
<protein>
    <recommendedName>
        <fullName evidence="4">DNA-directed RNA polymerase subunit Rpo11</fullName>
        <ecNumber evidence="4">2.7.7.6</ecNumber>
    </recommendedName>
    <alternativeName>
        <fullName evidence="4">DNA-directed RNA polymerase subunit L</fullName>
    </alternativeName>
</protein>
<dbReference type="InterPro" id="IPR022905">
    <property type="entry name" value="Rpo11-like"/>
</dbReference>